<gene>
    <name evidence="1" type="ORF">N8T08_006688</name>
</gene>
<evidence type="ECO:0000313" key="2">
    <source>
        <dbReference type="Proteomes" id="UP001177260"/>
    </source>
</evidence>
<evidence type="ECO:0000313" key="1">
    <source>
        <dbReference type="EMBL" id="KAK1143360.1"/>
    </source>
</evidence>
<comment type="caution">
    <text evidence="1">The sequence shown here is derived from an EMBL/GenBank/DDBJ whole genome shotgun (WGS) entry which is preliminary data.</text>
</comment>
<reference evidence="1 2" key="1">
    <citation type="journal article" date="2023" name="ACS Omega">
        <title>Identification of the Neoaspergillic Acid Biosynthesis Gene Cluster by Establishing an In Vitro CRISPR-Ribonucleoprotein Genetic System in Aspergillus melleus.</title>
        <authorList>
            <person name="Yuan B."/>
            <person name="Grau M.F."/>
            <person name="Murata R.M."/>
            <person name="Torok T."/>
            <person name="Venkateswaran K."/>
            <person name="Stajich J.E."/>
            <person name="Wang C.C.C."/>
        </authorList>
    </citation>
    <scope>NUCLEOTIDE SEQUENCE [LARGE SCALE GENOMIC DNA]</scope>
    <source>
        <strain evidence="1 2">IMV 1140</strain>
    </source>
</reference>
<organism evidence="1 2">
    <name type="scientific">Aspergillus melleus</name>
    <dbReference type="NCBI Taxonomy" id="138277"/>
    <lineage>
        <taxon>Eukaryota</taxon>
        <taxon>Fungi</taxon>
        <taxon>Dikarya</taxon>
        <taxon>Ascomycota</taxon>
        <taxon>Pezizomycotina</taxon>
        <taxon>Eurotiomycetes</taxon>
        <taxon>Eurotiomycetidae</taxon>
        <taxon>Eurotiales</taxon>
        <taxon>Aspergillaceae</taxon>
        <taxon>Aspergillus</taxon>
        <taxon>Aspergillus subgen. Circumdati</taxon>
    </lineage>
</organism>
<dbReference type="Proteomes" id="UP001177260">
    <property type="component" value="Unassembled WGS sequence"/>
</dbReference>
<dbReference type="EMBL" id="JAOPJF010000040">
    <property type="protein sequence ID" value="KAK1143360.1"/>
    <property type="molecule type" value="Genomic_DNA"/>
</dbReference>
<sequence length="203" mass="20983">MKTSFLLIAALAGLSIAEDTTTIPYFAADWTSIEYPRYTSTAASVAGINAVATTYAVDCLKDASTSDCHIDKPWTLIQGSETYSFTGVYTAWESGKGKDKDDGITVTREMQCSFTSFSESASCSLSYEATGKMSGTAYSTGTTSSSSFGTDQVGYYAMKVTGGLSSFTAPQATETPDAASAAGPARALITAAPLAAAAAVAIF</sequence>
<keyword evidence="2" id="KW-1185">Reference proteome</keyword>
<proteinExistence type="predicted"/>
<accession>A0ACC3AZD8</accession>
<name>A0ACC3AZD8_9EURO</name>
<protein>
    <submittedName>
        <fullName evidence="1">Uncharacterized protein</fullName>
    </submittedName>
</protein>